<evidence type="ECO:0000313" key="1">
    <source>
        <dbReference type="EMBL" id="SVD41402.1"/>
    </source>
</evidence>
<protein>
    <submittedName>
        <fullName evidence="1">Uncharacterized protein</fullName>
    </submittedName>
</protein>
<name>A0A382V4K0_9ZZZZ</name>
<organism evidence="1">
    <name type="scientific">marine metagenome</name>
    <dbReference type="NCBI Taxonomy" id="408172"/>
    <lineage>
        <taxon>unclassified sequences</taxon>
        <taxon>metagenomes</taxon>
        <taxon>ecological metagenomes</taxon>
    </lineage>
</organism>
<dbReference type="AlphaFoldDB" id="A0A382V4K0"/>
<accession>A0A382V4K0</accession>
<gene>
    <name evidence="1" type="ORF">METZ01_LOCUS394256</name>
</gene>
<dbReference type="EMBL" id="UINC01149124">
    <property type="protein sequence ID" value="SVD41402.1"/>
    <property type="molecule type" value="Genomic_DNA"/>
</dbReference>
<reference evidence="1" key="1">
    <citation type="submission" date="2018-05" db="EMBL/GenBank/DDBJ databases">
        <authorList>
            <person name="Lanie J.A."/>
            <person name="Ng W.-L."/>
            <person name="Kazmierczak K.M."/>
            <person name="Andrzejewski T.M."/>
            <person name="Davidsen T.M."/>
            <person name="Wayne K.J."/>
            <person name="Tettelin H."/>
            <person name="Glass J.I."/>
            <person name="Rusch D."/>
            <person name="Podicherti R."/>
            <person name="Tsui H.-C.T."/>
            <person name="Winkler M.E."/>
        </authorList>
    </citation>
    <scope>NUCLEOTIDE SEQUENCE</scope>
</reference>
<proteinExistence type="predicted"/>
<sequence length="110" mass="12450">MQGAFDPKVKWDIDITSIKPTWIPDDAPMGMNPSNLYVELPKCSIFVKGHPRARGLDPARQEAILTQVLESMHASESLLYEQMLQKKLKVKGLTSKLVLEVWPNLYQEGV</sequence>